<organism evidence="2 3">
    <name type="scientific">Calocera viscosa (strain TUFC12733)</name>
    <dbReference type="NCBI Taxonomy" id="1330018"/>
    <lineage>
        <taxon>Eukaryota</taxon>
        <taxon>Fungi</taxon>
        <taxon>Dikarya</taxon>
        <taxon>Basidiomycota</taxon>
        <taxon>Agaricomycotina</taxon>
        <taxon>Dacrymycetes</taxon>
        <taxon>Dacrymycetales</taxon>
        <taxon>Dacrymycetaceae</taxon>
        <taxon>Calocera</taxon>
    </lineage>
</organism>
<sequence length="605" mass="69163">MLIPRGATPPTDVGQPGLWFQLLLQLHWQCEDLQTAFSSDVAPSRDHKIVTVYGSKRSKLPPTGSKSRRDKLYDETIAQLQFHIWNTVSHLSETVDASSDLAGFPTLVTAASQRAAQNIHTQILEQRILSNAVRATNSSRIPGSYDGSEQQDDDLTWSLVDAYARAGLEAPHLTKRVAFFHAVEMMLDVIPLDVGLVPWFVIMESVAQAGYDARYVLCRVFERLASELVQSGFDKSVDAAIVSIFTEIQKHGTPTHKQWLYCDARELLFSAMNKCLKSAEAWLKYAGMTSFHVISKSMDPEMLSKCLYKLAMDSLAVDATRYPVFLLRTTEMIYDMLRRYFRNQRMSEDGYQPWLTLLSRAAVMLSRTPLRLPVAQGASFAGASLALCTYCRYEARLDDMEPDRELSTTTEQLAKVHKLDVDQFLDIWDESPRMQEYMSSLKSWGFNINWTSSKQGLESRTAYDRYQYEQEHRLSLTPTPYRPMEETETDGWEDWHQYSRKPDHLDTEFEMAFPSSKRPRYTSYPFRESSPDDLDLFEVTSDDEAGTFMPYNTHEDTHEDRSLPPSSDDMNLFHLATPAPPARRRTYTGSTSFKQRMVDAQSGAW</sequence>
<dbReference type="AlphaFoldDB" id="A0A167R5S9"/>
<evidence type="ECO:0000313" key="2">
    <source>
        <dbReference type="EMBL" id="KZP00587.1"/>
    </source>
</evidence>
<reference evidence="2 3" key="1">
    <citation type="journal article" date="2016" name="Mol. Biol. Evol.">
        <title>Comparative Genomics of Early-Diverging Mushroom-Forming Fungi Provides Insights into the Origins of Lignocellulose Decay Capabilities.</title>
        <authorList>
            <person name="Nagy L.G."/>
            <person name="Riley R."/>
            <person name="Tritt A."/>
            <person name="Adam C."/>
            <person name="Daum C."/>
            <person name="Floudas D."/>
            <person name="Sun H."/>
            <person name="Yadav J.S."/>
            <person name="Pangilinan J."/>
            <person name="Larsson K.H."/>
            <person name="Matsuura K."/>
            <person name="Barry K."/>
            <person name="Labutti K."/>
            <person name="Kuo R."/>
            <person name="Ohm R.A."/>
            <person name="Bhattacharya S.S."/>
            <person name="Shirouzu T."/>
            <person name="Yoshinaga Y."/>
            <person name="Martin F.M."/>
            <person name="Grigoriev I.V."/>
            <person name="Hibbett D.S."/>
        </authorList>
    </citation>
    <scope>NUCLEOTIDE SEQUENCE [LARGE SCALE GENOMIC DNA]</scope>
    <source>
        <strain evidence="2 3">TUFC12733</strain>
    </source>
</reference>
<feature type="compositionally biased region" description="Basic and acidic residues" evidence="1">
    <location>
        <begin position="553"/>
        <end position="562"/>
    </location>
</feature>
<evidence type="ECO:0000256" key="1">
    <source>
        <dbReference type="SAM" id="MobiDB-lite"/>
    </source>
</evidence>
<gene>
    <name evidence="2" type="ORF">CALVIDRAFT_560546</name>
</gene>
<dbReference type="Proteomes" id="UP000076738">
    <property type="component" value="Unassembled WGS sequence"/>
</dbReference>
<feature type="region of interest" description="Disordered" evidence="1">
    <location>
        <begin position="545"/>
        <end position="570"/>
    </location>
</feature>
<evidence type="ECO:0000313" key="3">
    <source>
        <dbReference type="Proteomes" id="UP000076738"/>
    </source>
</evidence>
<dbReference type="EMBL" id="KV417269">
    <property type="protein sequence ID" value="KZP00587.1"/>
    <property type="molecule type" value="Genomic_DNA"/>
</dbReference>
<name>A0A167R5S9_CALVF</name>
<keyword evidence="3" id="KW-1185">Reference proteome</keyword>
<proteinExistence type="predicted"/>
<accession>A0A167R5S9</accession>
<dbReference type="OrthoDB" id="10474801at2759"/>
<protein>
    <submittedName>
        <fullName evidence="2">Uncharacterized protein</fullName>
    </submittedName>
</protein>